<evidence type="ECO:0000313" key="2">
    <source>
        <dbReference type="Proteomes" id="UP000292052"/>
    </source>
</evidence>
<evidence type="ECO:0000313" key="1">
    <source>
        <dbReference type="EMBL" id="RZC37571.1"/>
    </source>
</evidence>
<reference evidence="1 2" key="1">
    <citation type="submission" date="2017-03" db="EMBL/GenBank/DDBJ databases">
        <title>Genome of the blue death feigning beetle - Asbolus verrucosus.</title>
        <authorList>
            <person name="Rider S.D."/>
        </authorList>
    </citation>
    <scope>NUCLEOTIDE SEQUENCE [LARGE SCALE GENOMIC DNA]</scope>
    <source>
        <strain evidence="1">Butters</strain>
        <tissue evidence="1">Head and leg muscle</tissue>
    </source>
</reference>
<name>A0A482VX97_ASBVE</name>
<proteinExistence type="predicted"/>
<dbReference type="EMBL" id="QDEB01051474">
    <property type="protein sequence ID" value="RZC37571.1"/>
    <property type="molecule type" value="Genomic_DNA"/>
</dbReference>
<organism evidence="1 2">
    <name type="scientific">Asbolus verrucosus</name>
    <name type="common">Desert ironclad beetle</name>
    <dbReference type="NCBI Taxonomy" id="1661398"/>
    <lineage>
        <taxon>Eukaryota</taxon>
        <taxon>Metazoa</taxon>
        <taxon>Ecdysozoa</taxon>
        <taxon>Arthropoda</taxon>
        <taxon>Hexapoda</taxon>
        <taxon>Insecta</taxon>
        <taxon>Pterygota</taxon>
        <taxon>Neoptera</taxon>
        <taxon>Endopterygota</taxon>
        <taxon>Coleoptera</taxon>
        <taxon>Polyphaga</taxon>
        <taxon>Cucujiformia</taxon>
        <taxon>Tenebrionidae</taxon>
        <taxon>Pimeliinae</taxon>
        <taxon>Asbolus</taxon>
    </lineage>
</organism>
<gene>
    <name evidence="1" type="ORF">BDFB_014812</name>
</gene>
<comment type="caution">
    <text evidence="1">The sequence shown here is derived from an EMBL/GenBank/DDBJ whole genome shotgun (WGS) entry which is preliminary data.</text>
</comment>
<accession>A0A482VX97</accession>
<sequence>MIKKDDSETIINFVKPELSNMIKKDDSESYDVVNKGQLKDAWQSQSKGLADYGDRKNSFY</sequence>
<dbReference type="Proteomes" id="UP000292052">
    <property type="component" value="Unassembled WGS sequence"/>
</dbReference>
<keyword evidence="2" id="KW-1185">Reference proteome</keyword>
<dbReference type="AlphaFoldDB" id="A0A482VX97"/>
<protein>
    <submittedName>
        <fullName evidence="1">Uncharacterized protein</fullName>
    </submittedName>
</protein>
<feature type="non-terminal residue" evidence="1">
    <location>
        <position position="60"/>
    </location>
</feature>